<dbReference type="UniPathway" id="UPA00031">
    <property type="reaction ID" value="UER00010"/>
</dbReference>
<evidence type="ECO:0000313" key="13">
    <source>
        <dbReference type="Proteomes" id="UP000503820"/>
    </source>
</evidence>
<dbReference type="AlphaFoldDB" id="A0A7J0BY63"/>
<accession>A0A7J0BY63</accession>
<dbReference type="Pfam" id="PF00977">
    <property type="entry name" value="His_biosynth"/>
    <property type="match status" value="1"/>
</dbReference>
<comment type="caution">
    <text evidence="12">The sequence shown here is derived from an EMBL/GenBank/DDBJ whole genome shotgun (WGS) entry which is preliminary data.</text>
</comment>
<dbReference type="InterPro" id="IPR004651">
    <property type="entry name" value="HisF"/>
</dbReference>
<evidence type="ECO:0000256" key="4">
    <source>
        <dbReference type="ARBA" id="ARBA00012809"/>
    </source>
</evidence>
<reference evidence="12 13" key="1">
    <citation type="submission" date="2020-05" db="EMBL/GenBank/DDBJ databases">
        <title>Draft genome sequence of Desulfovibrio psychrotolerans JS1T.</title>
        <authorList>
            <person name="Ueno A."/>
            <person name="Tamazawa S."/>
            <person name="Tamamura S."/>
            <person name="Murakami T."/>
            <person name="Kiyama T."/>
            <person name="Inomata H."/>
            <person name="Amano Y."/>
            <person name="Miyakawa K."/>
            <person name="Tamaki H."/>
            <person name="Naganuma T."/>
            <person name="Kaneko K."/>
        </authorList>
    </citation>
    <scope>NUCLEOTIDE SEQUENCE [LARGE SCALE GENOMIC DNA]</scope>
    <source>
        <strain evidence="12 13">JS1</strain>
    </source>
</reference>
<evidence type="ECO:0000256" key="7">
    <source>
        <dbReference type="ARBA" id="ARBA00023239"/>
    </source>
</evidence>
<name>A0A7J0BY63_9BACT</name>
<dbReference type="InterPro" id="IPR050064">
    <property type="entry name" value="IGPS_HisA/HisF"/>
</dbReference>
<proteinExistence type="inferred from homology"/>
<dbReference type="GO" id="GO:0000107">
    <property type="term" value="F:imidazoleglycerol-phosphate synthase activity"/>
    <property type="evidence" value="ECO:0007669"/>
    <property type="project" value="InterPro"/>
</dbReference>
<comment type="function">
    <text evidence="8">IGPS catalyzes the conversion of PRFAR and glutamine to IGP, AICAR and glutamate. The HisF subunit catalyzes the cyclization activity that produces IGP and AICAR from PRFAR using the ammonia provided by the HisH subunit.</text>
</comment>
<protein>
    <recommendedName>
        <fullName evidence="4">imidazole glycerol-phosphate synthase</fullName>
        <ecNumber evidence="4">4.3.2.10</ecNumber>
    </recommendedName>
    <alternativeName>
        <fullName evidence="9">IGP synthase cyclase subunit</fullName>
    </alternativeName>
</protein>
<evidence type="ECO:0000256" key="8">
    <source>
        <dbReference type="ARBA" id="ARBA00025475"/>
    </source>
</evidence>
<dbReference type="GO" id="GO:0000105">
    <property type="term" value="P:L-histidine biosynthetic process"/>
    <property type="evidence" value="ECO:0007669"/>
    <property type="project" value="UniProtKB-UniPathway"/>
</dbReference>
<dbReference type="Gene3D" id="3.20.20.70">
    <property type="entry name" value="Aldolase class I"/>
    <property type="match status" value="1"/>
</dbReference>
<evidence type="ECO:0000256" key="3">
    <source>
        <dbReference type="ARBA" id="ARBA00011152"/>
    </source>
</evidence>
<dbReference type="EC" id="4.3.2.10" evidence="4"/>
<dbReference type="EMBL" id="BLVP01000035">
    <property type="protein sequence ID" value="GFM38111.1"/>
    <property type="molecule type" value="Genomic_DNA"/>
</dbReference>
<keyword evidence="13" id="KW-1185">Reference proteome</keyword>
<evidence type="ECO:0000256" key="1">
    <source>
        <dbReference type="ARBA" id="ARBA00005091"/>
    </source>
</evidence>
<dbReference type="PANTHER" id="PTHR21235:SF2">
    <property type="entry name" value="IMIDAZOLE GLYCEROL PHOSPHATE SYNTHASE HISHF"/>
    <property type="match status" value="1"/>
</dbReference>
<dbReference type="CDD" id="cd04731">
    <property type="entry name" value="HisF"/>
    <property type="match status" value="1"/>
</dbReference>
<dbReference type="RefSeq" id="WP_174410739.1">
    <property type="nucleotide sequence ID" value="NZ_BLVP01000035.1"/>
</dbReference>
<evidence type="ECO:0000256" key="5">
    <source>
        <dbReference type="ARBA" id="ARBA00022605"/>
    </source>
</evidence>
<organism evidence="12 13">
    <name type="scientific">Desulfovibrio psychrotolerans</name>
    <dbReference type="NCBI Taxonomy" id="415242"/>
    <lineage>
        <taxon>Bacteria</taxon>
        <taxon>Pseudomonadati</taxon>
        <taxon>Thermodesulfobacteriota</taxon>
        <taxon>Desulfovibrionia</taxon>
        <taxon>Desulfovibrionales</taxon>
        <taxon>Desulfovibrionaceae</taxon>
        <taxon>Desulfovibrio</taxon>
    </lineage>
</organism>
<dbReference type="InterPro" id="IPR006062">
    <property type="entry name" value="His_biosynth"/>
</dbReference>
<evidence type="ECO:0000256" key="10">
    <source>
        <dbReference type="ARBA" id="ARBA00047838"/>
    </source>
</evidence>
<comment type="pathway">
    <text evidence="1">Amino-acid biosynthesis; L-histidine biosynthesis; L-histidine from 5-phospho-alpha-D-ribose 1-diphosphate: step 5/9.</text>
</comment>
<gene>
    <name evidence="12" type="primary">hisF_1</name>
    <name evidence="12" type="ORF">DSM19430T_27950</name>
</gene>
<evidence type="ECO:0000256" key="11">
    <source>
        <dbReference type="RuleBase" id="RU003657"/>
    </source>
</evidence>
<keyword evidence="7" id="KW-0456">Lyase</keyword>
<keyword evidence="5 11" id="KW-0028">Amino-acid biosynthesis</keyword>
<dbReference type="PANTHER" id="PTHR21235">
    <property type="entry name" value="IMIDAZOLE GLYCEROL PHOSPHATE SYNTHASE SUBUNIT HISF/H IGP SYNTHASE SUBUNIT HISF/H"/>
    <property type="match status" value="1"/>
</dbReference>
<evidence type="ECO:0000256" key="2">
    <source>
        <dbReference type="ARBA" id="ARBA00009667"/>
    </source>
</evidence>
<dbReference type="GO" id="GO:0016829">
    <property type="term" value="F:lyase activity"/>
    <property type="evidence" value="ECO:0007669"/>
    <property type="project" value="UniProtKB-KW"/>
</dbReference>
<dbReference type="SUPFAM" id="SSF51366">
    <property type="entry name" value="Ribulose-phoshate binding barrel"/>
    <property type="match status" value="1"/>
</dbReference>
<dbReference type="InterPro" id="IPR013785">
    <property type="entry name" value="Aldolase_TIM"/>
</dbReference>
<sequence>MSTTNPIRIIPRLDIKGPNLIKSIHLEGLRVLGKPEFFATKYCEQGADEIIYIDSVASLYGRNNLHEIVSRTASNISIPLTVGGGIRSLDDAYHLLRSGADKVAINTSLFEKPGLISEVAKRFGSQCVVVYIEAKKVDNRYRCMHTYGRDITSREPLEWAKEAVDRGAGEILLTSVDQEGTGNGYDLELIHMLASSLPVPVIASGGAGRLEHLLDAATTGMADAISLASMLHYDRLQNVVDSENYASEGNTSYIALQRGKSTEFLKQKIRPTSILDIKHFLLANNIQTRLI</sequence>
<evidence type="ECO:0000256" key="9">
    <source>
        <dbReference type="ARBA" id="ARBA00030264"/>
    </source>
</evidence>
<evidence type="ECO:0000256" key="6">
    <source>
        <dbReference type="ARBA" id="ARBA00023102"/>
    </source>
</evidence>
<comment type="catalytic activity">
    <reaction evidence="10">
        <text>5-[(5-phospho-1-deoxy-D-ribulos-1-ylimino)methylamino]-1-(5-phospho-beta-D-ribosyl)imidazole-4-carboxamide + L-glutamine = D-erythro-1-(imidazol-4-yl)glycerol 3-phosphate + 5-amino-1-(5-phospho-beta-D-ribosyl)imidazole-4-carboxamide + L-glutamate + H(+)</text>
        <dbReference type="Rhea" id="RHEA:24793"/>
        <dbReference type="ChEBI" id="CHEBI:15378"/>
        <dbReference type="ChEBI" id="CHEBI:29985"/>
        <dbReference type="ChEBI" id="CHEBI:58278"/>
        <dbReference type="ChEBI" id="CHEBI:58359"/>
        <dbReference type="ChEBI" id="CHEBI:58475"/>
        <dbReference type="ChEBI" id="CHEBI:58525"/>
        <dbReference type="EC" id="4.3.2.10"/>
    </reaction>
</comment>
<dbReference type="Proteomes" id="UP000503820">
    <property type="component" value="Unassembled WGS sequence"/>
</dbReference>
<comment type="similarity">
    <text evidence="2 11">Belongs to the HisA/HisF family.</text>
</comment>
<evidence type="ECO:0000313" key="12">
    <source>
        <dbReference type="EMBL" id="GFM38111.1"/>
    </source>
</evidence>
<comment type="subunit">
    <text evidence="3">Heterodimer of HisH and HisF.</text>
</comment>
<keyword evidence="6 11" id="KW-0368">Histidine biosynthesis</keyword>
<dbReference type="InterPro" id="IPR011060">
    <property type="entry name" value="RibuloseP-bd_barrel"/>
</dbReference>